<evidence type="ECO:0000259" key="15">
    <source>
        <dbReference type="Pfam" id="PF00593"/>
    </source>
</evidence>
<evidence type="ECO:0000256" key="5">
    <source>
        <dbReference type="ARBA" id="ARBA00022692"/>
    </source>
</evidence>
<keyword evidence="6" id="KW-0732">Signal</keyword>
<keyword evidence="2 12" id="KW-0813">Transport</keyword>
<evidence type="ECO:0000256" key="4">
    <source>
        <dbReference type="ARBA" id="ARBA00022496"/>
    </source>
</evidence>
<evidence type="ECO:0000256" key="8">
    <source>
        <dbReference type="ARBA" id="ARBA00023065"/>
    </source>
</evidence>
<evidence type="ECO:0000256" key="1">
    <source>
        <dbReference type="ARBA" id="ARBA00004571"/>
    </source>
</evidence>
<evidence type="ECO:0000313" key="17">
    <source>
        <dbReference type="EMBL" id="SPU43043.1"/>
    </source>
</evidence>
<proteinExistence type="inferred from homology"/>
<dbReference type="PANTHER" id="PTHR32552:SF89">
    <property type="entry name" value="CATECHOLATE SIDEROPHORE RECEPTOR FIU"/>
    <property type="match status" value="1"/>
</dbReference>
<protein>
    <submittedName>
        <fullName evidence="17">Colicin I receptor</fullName>
    </submittedName>
</protein>
<keyword evidence="17" id="KW-0675">Receptor</keyword>
<evidence type="ECO:0000259" key="16">
    <source>
        <dbReference type="Pfam" id="PF07715"/>
    </source>
</evidence>
<dbReference type="GO" id="GO:0015344">
    <property type="term" value="F:siderophore uptake transmembrane transporter activity"/>
    <property type="evidence" value="ECO:0007669"/>
    <property type="project" value="TreeGrafter"/>
</dbReference>
<dbReference type="Gene3D" id="2.170.130.10">
    <property type="entry name" value="TonB-dependent receptor, plug domain"/>
    <property type="match status" value="1"/>
</dbReference>
<comment type="subcellular location">
    <subcellularLocation>
        <location evidence="1 12">Cell outer membrane</location>
        <topology evidence="1 12">Multi-pass membrane protein</topology>
    </subcellularLocation>
</comment>
<keyword evidence="5 12" id="KW-0812">Transmembrane</keyword>
<feature type="domain" description="TonB-dependent receptor-like beta-barrel" evidence="15">
    <location>
        <begin position="450"/>
        <end position="715"/>
    </location>
</feature>
<keyword evidence="3 12" id="KW-1134">Transmembrane beta strand</keyword>
<evidence type="ECO:0000256" key="2">
    <source>
        <dbReference type="ARBA" id="ARBA00022448"/>
    </source>
</evidence>
<dbReference type="Pfam" id="PF00593">
    <property type="entry name" value="TonB_dep_Rec_b-barrel"/>
    <property type="match status" value="1"/>
</dbReference>
<evidence type="ECO:0000256" key="10">
    <source>
        <dbReference type="ARBA" id="ARBA00023136"/>
    </source>
</evidence>
<organism evidence="17 18">
    <name type="scientific">Brevundimonas diminuta</name>
    <name type="common">Pseudomonas diminuta</name>
    <dbReference type="NCBI Taxonomy" id="293"/>
    <lineage>
        <taxon>Bacteria</taxon>
        <taxon>Pseudomonadati</taxon>
        <taxon>Pseudomonadota</taxon>
        <taxon>Alphaproteobacteria</taxon>
        <taxon>Caulobacterales</taxon>
        <taxon>Caulobacteraceae</taxon>
        <taxon>Brevundimonas</taxon>
    </lineage>
</organism>
<dbReference type="PANTHER" id="PTHR32552">
    <property type="entry name" value="FERRICHROME IRON RECEPTOR-RELATED"/>
    <property type="match status" value="1"/>
</dbReference>
<sequence>MASEAPPVSHLVGHEVQRPALVRQAPQPAQSRPAQTSDEAVELDEVIVTGVTAQTRKLDATFSINTLTAEDIQALAVISTADLLQNIPGIYGEGSSAGEASNNITVRGLPVTGGYRYAPQLIDGLPVYEEPEVQFMNNDVFIRTDLMTERVEVVKGGPGGILYSNGLGATVNYVTRTGGDTLEGGYKLELADYGFIRNDAYISGPITDNLTFAVGGFYRESDGIRDTGYTADHGGQIRGNLVWTSDDGSWNVQAHALFLRDHTGFYQNVPFTVPRLAGPGTPENPTAIDQDTIEPLGIDFANGTVASQFNRRFTQIGEYGTREIDLADGINPEFDIYTLRVSKELESGWRFSAGLRHTTGSNGFNAMFTGNDTTTAAIFNNARYQNDLVSPAHFQALTGQYDAAKLRGFFTVPGNASTVFPNISREDFINNYGRARGVGAFYLDDGARVADATLVNFLLPFIARTDAESTSFDFQVRKSANWFGEHDLTFGAYASEYSNDQNFQASLLVSTMEETPRLADLRALDAAGNPFGPSLTLDGAILPGFFGYVSAADAKGQALYLQDHWELLDNRLKLDLGVRWQSLDINLVRRDRNVVTNLTPPGVTPGSNADTTADDEISLPGAPRVFDGDFDAFGWSVGGNYSIRDSFAVYGLVSRSFRLPSLEDINEFRIGAAPVVNGETVDLEQIERIWQYEAGLRYQTPSFDTSAAVFYNEFEHL</sequence>
<gene>
    <name evidence="17" type="primary">cirA_6</name>
    <name evidence="17" type="ORF">NCTC11165_01001</name>
</gene>
<accession>A0A2X1ADZ2</accession>
<dbReference type="InterPro" id="IPR036942">
    <property type="entry name" value="Beta-barrel_TonB_sf"/>
</dbReference>
<dbReference type="SUPFAM" id="SSF56935">
    <property type="entry name" value="Porins"/>
    <property type="match status" value="1"/>
</dbReference>
<evidence type="ECO:0000256" key="13">
    <source>
        <dbReference type="RuleBase" id="RU003357"/>
    </source>
</evidence>
<comment type="similarity">
    <text evidence="12 13">Belongs to the TonB-dependent receptor family.</text>
</comment>
<dbReference type="AlphaFoldDB" id="A0A2X1ADZ2"/>
<evidence type="ECO:0000256" key="9">
    <source>
        <dbReference type="ARBA" id="ARBA00023077"/>
    </source>
</evidence>
<feature type="domain" description="TonB-dependent receptor plug" evidence="16">
    <location>
        <begin position="57"/>
        <end position="166"/>
    </location>
</feature>
<evidence type="ECO:0000256" key="7">
    <source>
        <dbReference type="ARBA" id="ARBA00023004"/>
    </source>
</evidence>
<dbReference type="Pfam" id="PF07715">
    <property type="entry name" value="Plug"/>
    <property type="match status" value="1"/>
</dbReference>
<dbReference type="InterPro" id="IPR037066">
    <property type="entry name" value="Plug_dom_sf"/>
</dbReference>
<reference evidence="17 18" key="1">
    <citation type="submission" date="2018-06" db="EMBL/GenBank/DDBJ databases">
        <authorList>
            <consortium name="Pathogen Informatics"/>
            <person name="Doyle S."/>
        </authorList>
    </citation>
    <scope>NUCLEOTIDE SEQUENCE [LARGE SCALE GENOMIC DNA]</scope>
    <source>
        <strain evidence="17 18">NCTC11165</strain>
    </source>
</reference>
<dbReference type="Proteomes" id="UP000250358">
    <property type="component" value="Unassembled WGS sequence"/>
</dbReference>
<dbReference type="InterPro" id="IPR000531">
    <property type="entry name" value="Beta-barrel_TonB"/>
</dbReference>
<keyword evidence="8" id="KW-0406">Ion transport</keyword>
<feature type="region of interest" description="Disordered" evidence="14">
    <location>
        <begin position="1"/>
        <end position="39"/>
    </location>
</feature>
<name>A0A2X1ADZ2_BREDI</name>
<keyword evidence="11 12" id="KW-0998">Cell outer membrane</keyword>
<evidence type="ECO:0000313" key="18">
    <source>
        <dbReference type="Proteomes" id="UP000250358"/>
    </source>
</evidence>
<evidence type="ECO:0000256" key="11">
    <source>
        <dbReference type="ARBA" id="ARBA00023237"/>
    </source>
</evidence>
<keyword evidence="9 13" id="KW-0798">TonB box</keyword>
<keyword evidence="4" id="KW-0410">Iron transport</keyword>
<dbReference type="InterPro" id="IPR039426">
    <property type="entry name" value="TonB-dep_rcpt-like"/>
</dbReference>
<keyword evidence="10 12" id="KW-0472">Membrane</keyword>
<keyword evidence="7" id="KW-0408">Iron</keyword>
<dbReference type="Gene3D" id="2.40.170.20">
    <property type="entry name" value="TonB-dependent receptor, beta-barrel domain"/>
    <property type="match status" value="2"/>
</dbReference>
<dbReference type="PROSITE" id="PS52016">
    <property type="entry name" value="TONB_DEPENDENT_REC_3"/>
    <property type="match status" value="1"/>
</dbReference>
<evidence type="ECO:0000256" key="3">
    <source>
        <dbReference type="ARBA" id="ARBA00022452"/>
    </source>
</evidence>
<dbReference type="GO" id="GO:0009279">
    <property type="term" value="C:cell outer membrane"/>
    <property type="evidence" value="ECO:0007669"/>
    <property type="project" value="UniProtKB-SubCell"/>
</dbReference>
<evidence type="ECO:0000256" key="6">
    <source>
        <dbReference type="ARBA" id="ARBA00022729"/>
    </source>
</evidence>
<evidence type="ECO:0000256" key="12">
    <source>
        <dbReference type="PROSITE-ProRule" id="PRU01360"/>
    </source>
</evidence>
<dbReference type="EMBL" id="UAQM01000002">
    <property type="protein sequence ID" value="SPU43043.1"/>
    <property type="molecule type" value="Genomic_DNA"/>
</dbReference>
<evidence type="ECO:0000256" key="14">
    <source>
        <dbReference type="SAM" id="MobiDB-lite"/>
    </source>
</evidence>
<feature type="compositionally biased region" description="Low complexity" evidence="14">
    <location>
        <begin position="23"/>
        <end position="35"/>
    </location>
</feature>
<dbReference type="InterPro" id="IPR012910">
    <property type="entry name" value="Plug_dom"/>
</dbReference>